<dbReference type="InterPro" id="IPR012675">
    <property type="entry name" value="Beta-grasp_dom_sf"/>
</dbReference>
<evidence type="ECO:0000256" key="2">
    <source>
        <dbReference type="ARBA" id="ARBA00022630"/>
    </source>
</evidence>
<evidence type="ECO:0000259" key="8">
    <source>
        <dbReference type="PROSITE" id="PS51085"/>
    </source>
</evidence>
<dbReference type="InterPro" id="IPR039261">
    <property type="entry name" value="FNR_nucleotide-bd"/>
</dbReference>
<proteinExistence type="predicted"/>
<keyword evidence="11" id="KW-1185">Reference proteome</keyword>
<dbReference type="SUPFAM" id="SSF52343">
    <property type="entry name" value="Ferredoxin reductase-like, C-terminal NADP-linked domain"/>
    <property type="match status" value="1"/>
</dbReference>
<dbReference type="SUPFAM" id="SSF63380">
    <property type="entry name" value="Riboflavin synthase domain-like"/>
    <property type="match status" value="1"/>
</dbReference>
<dbReference type="GO" id="GO:0016491">
    <property type="term" value="F:oxidoreductase activity"/>
    <property type="evidence" value="ECO:0007669"/>
    <property type="project" value="UniProtKB-KW"/>
</dbReference>
<dbReference type="PROSITE" id="PS51085">
    <property type="entry name" value="2FE2S_FER_2"/>
    <property type="match status" value="1"/>
</dbReference>
<dbReference type="InterPro" id="IPR036010">
    <property type="entry name" value="2Fe-2S_ferredoxin-like_sf"/>
</dbReference>
<dbReference type="PANTHER" id="PTHR47354">
    <property type="entry name" value="NADH OXIDOREDUCTASE HCR"/>
    <property type="match status" value="1"/>
</dbReference>
<dbReference type="Gene3D" id="2.40.30.10">
    <property type="entry name" value="Translation factors"/>
    <property type="match status" value="1"/>
</dbReference>
<dbReference type="CDD" id="cd00207">
    <property type="entry name" value="fer2"/>
    <property type="match status" value="1"/>
</dbReference>
<dbReference type="PRINTS" id="PR00409">
    <property type="entry name" value="PHDIOXRDTASE"/>
</dbReference>
<name>A0ABU7LA08_9NOCA</name>
<keyword evidence="10" id="KW-0808">Transferase</keyword>
<dbReference type="CDD" id="cd06185">
    <property type="entry name" value="PDR_like"/>
    <property type="match status" value="1"/>
</dbReference>
<keyword evidence="5 10" id="KW-0560">Oxidoreductase</keyword>
<reference evidence="10 11" key="1">
    <citation type="submission" date="2023-07" db="EMBL/GenBank/DDBJ databases">
        <authorList>
            <person name="Girao M."/>
            <person name="Carvalho M.F."/>
        </authorList>
    </citation>
    <scope>NUCLEOTIDE SEQUENCE [LARGE SCALE GENOMIC DNA]</scope>
    <source>
        <strain evidence="10 11">YIM65754</strain>
    </source>
</reference>
<feature type="domain" description="2Fe-2S ferredoxin-type" evidence="8">
    <location>
        <begin position="247"/>
        <end position="334"/>
    </location>
</feature>
<dbReference type="EC" id="1.-.-.-" evidence="10"/>
<dbReference type="SUPFAM" id="SSF54292">
    <property type="entry name" value="2Fe-2S ferredoxin-like"/>
    <property type="match status" value="1"/>
</dbReference>
<dbReference type="Pfam" id="PF00111">
    <property type="entry name" value="Fer2"/>
    <property type="match status" value="1"/>
</dbReference>
<evidence type="ECO:0000256" key="1">
    <source>
        <dbReference type="ARBA" id="ARBA00001974"/>
    </source>
</evidence>
<dbReference type="RefSeq" id="WP_330133368.1">
    <property type="nucleotide sequence ID" value="NZ_JAUTXY010000004.1"/>
</dbReference>
<evidence type="ECO:0000313" key="11">
    <source>
        <dbReference type="Proteomes" id="UP001336020"/>
    </source>
</evidence>
<accession>A0ABU7LA08</accession>
<dbReference type="GO" id="GO:0008168">
    <property type="term" value="F:methyltransferase activity"/>
    <property type="evidence" value="ECO:0007669"/>
    <property type="project" value="UniProtKB-KW"/>
</dbReference>
<sequence>MTASTELDSTVMNVLLTTNDSEVDLDLTISDRRMLTTDIVALDLTSATGELLPNWAPGAHLEMNLDNGLSRQYSLCGDPADRRTWTVAVLREPDSRGGSDYIHDHLPTGSKVKCRGPRNNFPLEGARTYKFVAGGIGVTPILPMIRVAEATGIPWTLLYGGRSLESMAFQDELSRYGSKVTLWPQDTHGLLDLAGELGCPEPDGAIYCCGPEPLLNAIEGRCDSVWPTGALHVERFRADLPDLTHARPITVELAQSGMTLEVPADKSILEILTDAGIEVDASCEEGTCGTCEVVVLEGTPEHHDVVLTEDERESGECMMICVSRSKGTCLKLDL</sequence>
<keyword evidence="6" id="KW-0408">Iron</keyword>
<dbReference type="PROSITE" id="PS00197">
    <property type="entry name" value="2FE2S_FER_1"/>
    <property type="match status" value="1"/>
</dbReference>
<organism evidence="10 11">
    <name type="scientific">Rhodococcus artemisiae</name>
    <dbReference type="NCBI Taxonomy" id="714159"/>
    <lineage>
        <taxon>Bacteria</taxon>
        <taxon>Bacillati</taxon>
        <taxon>Actinomycetota</taxon>
        <taxon>Actinomycetes</taxon>
        <taxon>Mycobacteriales</taxon>
        <taxon>Nocardiaceae</taxon>
        <taxon>Rhodococcus</taxon>
    </lineage>
</organism>
<dbReference type="InterPro" id="IPR001041">
    <property type="entry name" value="2Fe-2S_ferredoxin-type"/>
</dbReference>
<dbReference type="InterPro" id="IPR050415">
    <property type="entry name" value="MRET"/>
</dbReference>
<evidence type="ECO:0000256" key="6">
    <source>
        <dbReference type="ARBA" id="ARBA00023004"/>
    </source>
</evidence>
<evidence type="ECO:0000256" key="7">
    <source>
        <dbReference type="ARBA" id="ARBA00023014"/>
    </source>
</evidence>
<dbReference type="PROSITE" id="PS51384">
    <property type="entry name" value="FAD_FR"/>
    <property type="match status" value="1"/>
</dbReference>
<dbReference type="InterPro" id="IPR017927">
    <property type="entry name" value="FAD-bd_FR_type"/>
</dbReference>
<dbReference type="EMBL" id="JAUTXY010000004">
    <property type="protein sequence ID" value="MEE2058132.1"/>
    <property type="molecule type" value="Genomic_DNA"/>
</dbReference>
<keyword evidence="2" id="KW-0285">Flavoprotein</keyword>
<dbReference type="Gene3D" id="3.10.20.30">
    <property type="match status" value="1"/>
</dbReference>
<evidence type="ECO:0000313" key="10">
    <source>
        <dbReference type="EMBL" id="MEE2058132.1"/>
    </source>
</evidence>
<dbReference type="Gene3D" id="3.40.50.80">
    <property type="entry name" value="Nucleotide-binding domain of ferredoxin-NADP reductase (FNR) module"/>
    <property type="match status" value="1"/>
</dbReference>
<keyword evidence="3" id="KW-0001">2Fe-2S</keyword>
<dbReference type="PANTHER" id="PTHR47354:SF1">
    <property type="entry name" value="CARNITINE MONOOXYGENASE REDUCTASE SUBUNIT"/>
    <property type="match status" value="1"/>
</dbReference>
<dbReference type="InterPro" id="IPR006058">
    <property type="entry name" value="2Fe2S_fd_BS"/>
</dbReference>
<comment type="cofactor">
    <cofactor evidence="1">
        <name>FAD</name>
        <dbReference type="ChEBI" id="CHEBI:57692"/>
    </cofactor>
</comment>
<keyword evidence="10" id="KW-0489">Methyltransferase</keyword>
<keyword evidence="4" id="KW-0479">Metal-binding</keyword>
<keyword evidence="7" id="KW-0411">Iron-sulfur</keyword>
<evidence type="ECO:0000256" key="5">
    <source>
        <dbReference type="ARBA" id="ARBA00023002"/>
    </source>
</evidence>
<dbReference type="Proteomes" id="UP001336020">
    <property type="component" value="Unassembled WGS sequence"/>
</dbReference>
<evidence type="ECO:0000256" key="4">
    <source>
        <dbReference type="ARBA" id="ARBA00022723"/>
    </source>
</evidence>
<comment type="caution">
    <text evidence="10">The sequence shown here is derived from an EMBL/GenBank/DDBJ whole genome shotgun (WGS) entry which is preliminary data.</text>
</comment>
<evidence type="ECO:0000256" key="3">
    <source>
        <dbReference type="ARBA" id="ARBA00022714"/>
    </source>
</evidence>
<dbReference type="GO" id="GO:0032259">
    <property type="term" value="P:methylation"/>
    <property type="evidence" value="ECO:0007669"/>
    <property type="project" value="UniProtKB-KW"/>
</dbReference>
<gene>
    <name evidence="10" type="ORF">Q7514_11435</name>
</gene>
<protein>
    <submittedName>
        <fullName evidence="10">PDR/VanB family oxidoreductase</fullName>
        <ecNumber evidence="10">1.-.-.-</ecNumber>
    </submittedName>
</protein>
<dbReference type="InterPro" id="IPR017938">
    <property type="entry name" value="Riboflavin_synthase-like_b-brl"/>
</dbReference>
<evidence type="ECO:0000259" key="9">
    <source>
        <dbReference type="PROSITE" id="PS51384"/>
    </source>
</evidence>
<feature type="domain" description="FAD-binding FR-type" evidence="9">
    <location>
        <begin position="22"/>
        <end position="124"/>
    </location>
</feature>